<keyword evidence="3" id="KW-1185">Reference proteome</keyword>
<feature type="transmembrane region" description="Helical" evidence="1">
    <location>
        <begin position="335"/>
        <end position="355"/>
    </location>
</feature>
<dbReference type="AlphaFoldDB" id="T0Q397"/>
<dbReference type="VEuPathDB" id="FungiDB:SDRG_13182"/>
<feature type="transmembrane region" description="Helical" evidence="1">
    <location>
        <begin position="422"/>
        <end position="445"/>
    </location>
</feature>
<protein>
    <submittedName>
        <fullName evidence="2">Uncharacterized protein</fullName>
    </submittedName>
</protein>
<dbReference type="RefSeq" id="XP_008617485.1">
    <property type="nucleotide sequence ID" value="XM_008619263.1"/>
</dbReference>
<dbReference type="EMBL" id="JH767188">
    <property type="protein sequence ID" value="EQC29026.1"/>
    <property type="molecule type" value="Genomic_DNA"/>
</dbReference>
<dbReference type="Proteomes" id="UP000030762">
    <property type="component" value="Unassembled WGS sequence"/>
</dbReference>
<dbReference type="InParanoid" id="T0Q397"/>
<evidence type="ECO:0000256" key="1">
    <source>
        <dbReference type="SAM" id="Phobius"/>
    </source>
</evidence>
<keyword evidence="1" id="KW-1133">Transmembrane helix</keyword>
<evidence type="ECO:0000313" key="2">
    <source>
        <dbReference type="EMBL" id="EQC29026.1"/>
    </source>
</evidence>
<dbReference type="OMA" id="SCEIVVM"/>
<feature type="transmembrane region" description="Helical" evidence="1">
    <location>
        <begin position="367"/>
        <end position="387"/>
    </location>
</feature>
<proteinExistence type="predicted"/>
<accession>T0Q397</accession>
<name>T0Q397_SAPDV</name>
<keyword evidence="1" id="KW-0472">Membrane</keyword>
<dbReference type="GeneID" id="19953909"/>
<reference evidence="2 3" key="1">
    <citation type="submission" date="2012-04" db="EMBL/GenBank/DDBJ databases">
        <title>The Genome Sequence of Saprolegnia declina VS20.</title>
        <authorList>
            <consortium name="The Broad Institute Genome Sequencing Platform"/>
            <person name="Russ C."/>
            <person name="Nusbaum C."/>
            <person name="Tyler B."/>
            <person name="van West P."/>
            <person name="Dieguez-Uribeondo J."/>
            <person name="de Bruijn I."/>
            <person name="Tripathy S."/>
            <person name="Jiang R."/>
            <person name="Young S.K."/>
            <person name="Zeng Q."/>
            <person name="Gargeya S."/>
            <person name="Fitzgerald M."/>
            <person name="Haas B."/>
            <person name="Abouelleil A."/>
            <person name="Alvarado L."/>
            <person name="Arachchi H.M."/>
            <person name="Berlin A."/>
            <person name="Chapman S.B."/>
            <person name="Goldberg J."/>
            <person name="Griggs A."/>
            <person name="Gujja S."/>
            <person name="Hansen M."/>
            <person name="Howarth C."/>
            <person name="Imamovic A."/>
            <person name="Larimer J."/>
            <person name="McCowen C."/>
            <person name="Montmayeur A."/>
            <person name="Murphy C."/>
            <person name="Neiman D."/>
            <person name="Pearson M."/>
            <person name="Priest M."/>
            <person name="Roberts A."/>
            <person name="Saif S."/>
            <person name="Shea T."/>
            <person name="Sisk P."/>
            <person name="Sykes S."/>
            <person name="Wortman J."/>
            <person name="Nusbaum C."/>
            <person name="Birren B."/>
        </authorList>
    </citation>
    <scope>NUCLEOTIDE SEQUENCE [LARGE SCALE GENOMIC DNA]</scope>
    <source>
        <strain evidence="2 3">VS20</strain>
    </source>
</reference>
<dbReference type="OrthoDB" id="77407at2759"/>
<feature type="transmembrane region" description="Helical" evidence="1">
    <location>
        <begin position="253"/>
        <end position="271"/>
    </location>
</feature>
<gene>
    <name evidence="2" type="ORF">SDRG_13182</name>
</gene>
<keyword evidence="1" id="KW-0812">Transmembrane</keyword>
<organism evidence="2 3">
    <name type="scientific">Saprolegnia diclina (strain VS20)</name>
    <dbReference type="NCBI Taxonomy" id="1156394"/>
    <lineage>
        <taxon>Eukaryota</taxon>
        <taxon>Sar</taxon>
        <taxon>Stramenopiles</taxon>
        <taxon>Oomycota</taxon>
        <taxon>Saprolegniomycetes</taxon>
        <taxon>Saprolegniales</taxon>
        <taxon>Saprolegniaceae</taxon>
        <taxon>Saprolegnia</taxon>
    </lineage>
</organism>
<evidence type="ECO:0000313" key="3">
    <source>
        <dbReference type="Proteomes" id="UP000030762"/>
    </source>
</evidence>
<sequence length="539" mass="58796">MLVRDIREALGVILANTSSNAQEDYANLILMSSMSPVPRRLDRNMYLCASGNIFCGQVPRDFNFSYGLWQFGGADAACYSSFNEWVSVSPMQAIFSVFGAGIPLDPTTLIPVACAAEAVVPTLCLAFLDSVSRFVSKYVATSTLQAYRSRAMAIEADVMATSVGITQYARHVPTNGVEIFHQRLFDPFDATMKYTSYALAYDWVVGGREAIRVDGDASTVAFLSTVSFAASFAASSIEVPRNVAAYLRGLCQYISFVLVALASVTALYALLDGSLSEGSNLFKVNRVGGMVWVGRPLLLARSFTALCILSTATLQLKKNGITTVLTSSRGDVSEAVVIVTQILAAGEVGWLVYIFDDICMPLTQELSAAYAFKASILTWFIVAALSFTSPVSHSATIQRSCTLVEMDFELVCHSGVVAIGSFSRFCLLVGIALGGSTLLFTIVRLRRPRVPLDERDSHLLSCSAKYLFERKGWVHDRIYFIDFASAALTGLLACRNKSDLYVFDIKTWRTLVLTQAAIDEATSLHPSAYRLRRALPLVE</sequence>